<evidence type="ECO:0000313" key="7">
    <source>
        <dbReference type="EMBL" id="KAK1422200.1"/>
    </source>
</evidence>
<keyword evidence="8" id="KW-1185">Reference proteome</keyword>
<dbReference type="PANTHER" id="PTHR12537:SF193">
    <property type="entry name" value="ARMADILLO-LIKE HELICAL, PUMILIO DOMAIN-CONTAINING PROTEIN"/>
    <property type="match status" value="1"/>
</dbReference>
<dbReference type="AlphaFoldDB" id="A0AAD8KMB7"/>
<gene>
    <name evidence="7" type="ORF">QVD17_25157</name>
</gene>
<dbReference type="Pfam" id="PF00806">
    <property type="entry name" value="PUF"/>
    <property type="match status" value="5"/>
</dbReference>
<keyword evidence="1" id="KW-0677">Repeat</keyword>
<evidence type="ECO:0000313" key="8">
    <source>
        <dbReference type="Proteomes" id="UP001229421"/>
    </source>
</evidence>
<feature type="repeat" description="Pumilio" evidence="5">
    <location>
        <begin position="275"/>
        <end position="310"/>
    </location>
</feature>
<organism evidence="7 8">
    <name type="scientific">Tagetes erecta</name>
    <name type="common">African marigold</name>
    <dbReference type="NCBI Taxonomy" id="13708"/>
    <lineage>
        <taxon>Eukaryota</taxon>
        <taxon>Viridiplantae</taxon>
        <taxon>Streptophyta</taxon>
        <taxon>Embryophyta</taxon>
        <taxon>Tracheophyta</taxon>
        <taxon>Spermatophyta</taxon>
        <taxon>Magnoliopsida</taxon>
        <taxon>eudicotyledons</taxon>
        <taxon>Gunneridae</taxon>
        <taxon>Pentapetalae</taxon>
        <taxon>asterids</taxon>
        <taxon>campanulids</taxon>
        <taxon>Asterales</taxon>
        <taxon>Asteraceae</taxon>
        <taxon>Asteroideae</taxon>
        <taxon>Heliantheae alliance</taxon>
        <taxon>Tageteae</taxon>
        <taxon>Tagetes</taxon>
    </lineage>
</organism>
<dbReference type="InterPro" id="IPR033133">
    <property type="entry name" value="PUM-HD"/>
</dbReference>
<comment type="caution">
    <text evidence="7">The sequence shown here is derived from an EMBL/GenBank/DDBJ whole genome shotgun (WGS) entry which is preliminary data.</text>
</comment>
<comment type="function">
    <text evidence="4">Sequence-specific RNA-binding protein that regulates translation and mRNA stability by binding the 3'-UTR of target mRNAs.</text>
</comment>
<feature type="repeat" description="Pumilio" evidence="5">
    <location>
        <begin position="311"/>
        <end position="346"/>
    </location>
</feature>
<dbReference type="CDD" id="cd07920">
    <property type="entry name" value="Pumilio"/>
    <property type="match status" value="1"/>
</dbReference>
<dbReference type="InterPro" id="IPR033712">
    <property type="entry name" value="Pumilio_RNA-bd"/>
</dbReference>
<proteinExistence type="predicted"/>
<feature type="domain" description="PUM-HD" evidence="6">
    <location>
        <begin position="141"/>
        <end position="483"/>
    </location>
</feature>
<reference evidence="7" key="1">
    <citation type="journal article" date="2023" name="bioRxiv">
        <title>Improved chromosome-level genome assembly for marigold (Tagetes erecta).</title>
        <authorList>
            <person name="Jiang F."/>
            <person name="Yuan L."/>
            <person name="Wang S."/>
            <person name="Wang H."/>
            <person name="Xu D."/>
            <person name="Wang A."/>
            <person name="Fan W."/>
        </authorList>
    </citation>
    <scope>NUCLEOTIDE SEQUENCE</scope>
    <source>
        <strain evidence="7">WSJ</strain>
        <tissue evidence="7">Leaf</tissue>
    </source>
</reference>
<dbReference type="Proteomes" id="UP001229421">
    <property type="component" value="Unassembled WGS sequence"/>
</dbReference>
<feature type="repeat" description="Pumilio" evidence="5">
    <location>
        <begin position="347"/>
        <end position="383"/>
    </location>
</feature>
<keyword evidence="2" id="KW-0810">Translation regulation</keyword>
<dbReference type="InterPro" id="IPR011989">
    <property type="entry name" value="ARM-like"/>
</dbReference>
<feature type="repeat" description="Pumilio" evidence="5">
    <location>
        <begin position="384"/>
        <end position="419"/>
    </location>
</feature>
<feature type="repeat" description="Pumilio" evidence="5">
    <location>
        <begin position="199"/>
        <end position="234"/>
    </location>
</feature>
<dbReference type="Gene3D" id="1.25.10.10">
    <property type="entry name" value="Leucine-rich Repeat Variant"/>
    <property type="match status" value="1"/>
</dbReference>
<dbReference type="PANTHER" id="PTHR12537">
    <property type="entry name" value="RNA BINDING PROTEIN PUMILIO-RELATED"/>
    <property type="match status" value="1"/>
</dbReference>
<evidence type="ECO:0000256" key="4">
    <source>
        <dbReference type="ARBA" id="ARBA00058490"/>
    </source>
</evidence>
<dbReference type="PROSITE" id="PS50302">
    <property type="entry name" value="PUM"/>
    <property type="match status" value="7"/>
</dbReference>
<keyword evidence="3" id="KW-0694">RNA-binding</keyword>
<dbReference type="GO" id="GO:0003729">
    <property type="term" value="F:mRNA binding"/>
    <property type="evidence" value="ECO:0007669"/>
    <property type="project" value="TreeGrafter"/>
</dbReference>
<dbReference type="PROSITE" id="PS50303">
    <property type="entry name" value="PUM_HD"/>
    <property type="match status" value="1"/>
</dbReference>
<name>A0AAD8KMB7_TARER</name>
<dbReference type="InterPro" id="IPR016024">
    <property type="entry name" value="ARM-type_fold"/>
</dbReference>
<dbReference type="GO" id="GO:0006417">
    <property type="term" value="P:regulation of translation"/>
    <property type="evidence" value="ECO:0007669"/>
    <property type="project" value="UniProtKB-KW"/>
</dbReference>
<evidence type="ECO:0000256" key="1">
    <source>
        <dbReference type="ARBA" id="ARBA00022737"/>
    </source>
</evidence>
<evidence type="ECO:0000256" key="2">
    <source>
        <dbReference type="ARBA" id="ARBA00022845"/>
    </source>
</evidence>
<evidence type="ECO:0000256" key="3">
    <source>
        <dbReference type="ARBA" id="ARBA00022884"/>
    </source>
</evidence>
<dbReference type="InterPro" id="IPR001313">
    <property type="entry name" value="Pumilio_RNA-bd_rpt"/>
</dbReference>
<dbReference type="FunFam" id="1.25.10.10:FF:000237">
    <property type="entry name" value="Pumilio homolog 9"/>
    <property type="match status" value="1"/>
</dbReference>
<dbReference type="SUPFAM" id="SSF48371">
    <property type="entry name" value="ARM repeat"/>
    <property type="match status" value="1"/>
</dbReference>
<accession>A0AAD8KMB7</accession>
<dbReference type="EMBL" id="JAUHHV010000006">
    <property type="protein sequence ID" value="KAK1422200.1"/>
    <property type="molecule type" value="Genomic_DNA"/>
</dbReference>
<protein>
    <recommendedName>
        <fullName evidence="6">PUM-HD domain-containing protein</fullName>
    </recommendedName>
</protein>
<evidence type="ECO:0000259" key="6">
    <source>
        <dbReference type="PROSITE" id="PS50303"/>
    </source>
</evidence>
<feature type="repeat" description="Pumilio" evidence="5">
    <location>
        <begin position="238"/>
        <end position="274"/>
    </location>
</feature>
<dbReference type="GO" id="GO:0005737">
    <property type="term" value="C:cytoplasm"/>
    <property type="evidence" value="ECO:0007669"/>
    <property type="project" value="TreeGrafter"/>
</dbReference>
<dbReference type="SMART" id="SM00025">
    <property type="entry name" value="Pumilio"/>
    <property type="match status" value="7"/>
</dbReference>
<sequence length="487" mass="54847">MDQKIPPQPLTSHPLSPELLINTPEVPITLPSSTNVDQNLSNSLSSLNISCHNHTNRQTFIHQIYNNPYVVRQRSPLPVFRKVYTRVYSSDPSMVHPHLYRHQYASYSPASASSGSGFDPRVHLDYESYLRVNELVSSSSDSDESSIRSKNVNTPSDSRTLEDLKKEICFLAKDQCGSKYLKSKFVSPTEVEIEIVLSEVKGSIAELMKHQFGNQLIQKLICVCNDDQKARIVCELTEITFEFIDVCMSPYGTKAVQKLLGNLKSPNQIMMVIRALRGGAARLANDPNGHHVLEYCLKHFDSDFNQLILDRIADNCFEVATNRSGCCVMQACVEHSHGEVRNRLVYEILINAIQLAEDPFGNYVLQHMVQLKSVPQLTELLVRQLQGKFANLSQNKYASNVVEKCLTESRPIVSEDIILELVESANASSLLVDPYGNFVIQSALKVSKGFAYDSLLNLISRNVTSMQSNIYGKKILERIERKRIVYS</sequence>
<feature type="repeat" description="Pumilio" evidence="5">
    <location>
        <begin position="420"/>
        <end position="457"/>
    </location>
</feature>
<dbReference type="Pfam" id="PF22493">
    <property type="entry name" value="PUF_NOP9"/>
    <property type="match status" value="1"/>
</dbReference>
<evidence type="ECO:0000256" key="5">
    <source>
        <dbReference type="PROSITE-ProRule" id="PRU00317"/>
    </source>
</evidence>